<evidence type="ECO:0000313" key="3">
    <source>
        <dbReference type="EMBL" id="MCC2242735.1"/>
    </source>
</evidence>
<dbReference type="SUPFAM" id="SSF53756">
    <property type="entry name" value="UDP-Glycosyltransferase/glycogen phosphorylase"/>
    <property type="match status" value="1"/>
</dbReference>
<dbReference type="InterPro" id="IPR050194">
    <property type="entry name" value="Glycosyltransferase_grp1"/>
</dbReference>
<dbReference type="Gene3D" id="3.40.50.2000">
    <property type="entry name" value="Glycogen Phosphorylase B"/>
    <property type="match status" value="2"/>
</dbReference>
<organism evidence="3 4">
    <name type="scientific">Roseburia amylophila</name>
    <dbReference type="NCBI Taxonomy" id="2981794"/>
    <lineage>
        <taxon>Bacteria</taxon>
        <taxon>Bacillati</taxon>
        <taxon>Bacillota</taxon>
        <taxon>Clostridia</taxon>
        <taxon>Lachnospirales</taxon>
        <taxon>Lachnospiraceae</taxon>
        <taxon>Roseburia</taxon>
    </lineage>
</organism>
<evidence type="ECO:0000259" key="2">
    <source>
        <dbReference type="Pfam" id="PF13439"/>
    </source>
</evidence>
<accession>A0AAW4WD57</accession>
<dbReference type="Pfam" id="PF13439">
    <property type="entry name" value="Glyco_transf_4"/>
    <property type="match status" value="1"/>
</dbReference>
<dbReference type="EMBL" id="JAJEQW010000011">
    <property type="protein sequence ID" value="MCC2242735.1"/>
    <property type="molecule type" value="Genomic_DNA"/>
</dbReference>
<protein>
    <submittedName>
        <fullName evidence="3">Glycosyltransferase family 4 protein</fullName>
    </submittedName>
</protein>
<dbReference type="GO" id="GO:0016757">
    <property type="term" value="F:glycosyltransferase activity"/>
    <property type="evidence" value="ECO:0007669"/>
    <property type="project" value="InterPro"/>
</dbReference>
<dbReference type="PANTHER" id="PTHR45947:SF3">
    <property type="entry name" value="SULFOQUINOVOSYL TRANSFERASE SQD2"/>
    <property type="match status" value="1"/>
</dbReference>
<dbReference type="Proteomes" id="UP001198893">
    <property type="component" value="Unassembled WGS sequence"/>
</dbReference>
<reference evidence="3" key="1">
    <citation type="submission" date="2021-10" db="EMBL/GenBank/DDBJ databases">
        <title>Anaerobic single-cell dispensing facilitates the cultivation of human gut bacteria.</title>
        <authorList>
            <person name="Afrizal A."/>
        </authorList>
    </citation>
    <scope>NUCLEOTIDE SEQUENCE</scope>
    <source>
        <strain evidence="3">CLA-AA-H204</strain>
    </source>
</reference>
<dbReference type="Pfam" id="PF00534">
    <property type="entry name" value="Glycos_transf_1"/>
    <property type="match status" value="1"/>
</dbReference>
<dbReference type="RefSeq" id="WP_227710429.1">
    <property type="nucleotide sequence ID" value="NZ_JAJEQW010000011.1"/>
</dbReference>
<evidence type="ECO:0000259" key="1">
    <source>
        <dbReference type="Pfam" id="PF00534"/>
    </source>
</evidence>
<dbReference type="InterPro" id="IPR028098">
    <property type="entry name" value="Glyco_trans_4-like_N"/>
</dbReference>
<evidence type="ECO:0000313" key="4">
    <source>
        <dbReference type="Proteomes" id="UP001198893"/>
    </source>
</evidence>
<comment type="caution">
    <text evidence="3">The sequence shown here is derived from an EMBL/GenBank/DDBJ whole genome shotgun (WGS) entry which is preliminary data.</text>
</comment>
<dbReference type="PANTHER" id="PTHR45947">
    <property type="entry name" value="SULFOQUINOVOSYL TRANSFERASE SQD2"/>
    <property type="match status" value="1"/>
</dbReference>
<dbReference type="InterPro" id="IPR001296">
    <property type="entry name" value="Glyco_trans_1"/>
</dbReference>
<gene>
    <name evidence="3" type="ORF">LKD47_10545</name>
</gene>
<dbReference type="AlphaFoldDB" id="A0AAW4WD57"/>
<feature type="domain" description="Glycosyltransferase subfamily 4-like N-terminal" evidence="2">
    <location>
        <begin position="15"/>
        <end position="187"/>
    </location>
</feature>
<dbReference type="CDD" id="cd03801">
    <property type="entry name" value="GT4_PimA-like"/>
    <property type="match status" value="1"/>
</dbReference>
<proteinExistence type="predicted"/>
<sequence>MKILAISHEFPPIGGGGANACFFLTKGFVEKGHEVTLVTANYQGMPESEIVNGVRVIRVNSKRAHKEHCSFKEMLSYLLKAYPVANKLQKRENFDVCLVFFGIPSGPIGYMLKKKYKLPYVIRFGGGDVPGFQERFTKVYKVIAPAIKLIWKNADALIANSQGLKDMALDFYNKKPFDVIPNGVDTEVFYPIVKEESDEFKILFVSRLIERKGLQFIIPQLKKIQDSTEKSVKLIVVGDGPYRETLERIAEENHVSDMVEFVGQKGKEEIVPFYQNADLFILPSAKEGMPNVVLEAMACGLPIIMTPCEGSKELIDGNGDIVSVEGFEKRIIELIRNEEKREACSKVSIVRCQELFSWQQVVDAYEKKLNGMCRRK</sequence>
<feature type="domain" description="Glycosyl transferase family 1" evidence="1">
    <location>
        <begin position="194"/>
        <end position="346"/>
    </location>
</feature>
<name>A0AAW4WD57_9FIRM</name>